<keyword evidence="2" id="KW-0808">Transferase</keyword>
<reference evidence="5" key="1">
    <citation type="submission" date="2017-02" db="EMBL/GenBank/DDBJ databases">
        <authorList>
            <person name="Varghese N."/>
            <person name="Submissions S."/>
        </authorList>
    </citation>
    <scope>NUCLEOTIDE SEQUENCE [LARGE SCALE GENOMIC DNA]</scope>
    <source>
        <strain evidence="5">DSM 15739</strain>
    </source>
</reference>
<evidence type="ECO:0000259" key="3">
    <source>
        <dbReference type="Pfam" id="PF13649"/>
    </source>
</evidence>
<dbReference type="EMBL" id="FUWO01000001">
    <property type="protein sequence ID" value="SJZ30505.1"/>
    <property type="molecule type" value="Genomic_DNA"/>
</dbReference>
<accession>A0A1T4JK07</accession>
<proteinExistence type="predicted"/>
<evidence type="ECO:0000313" key="4">
    <source>
        <dbReference type="EMBL" id="SJZ30505.1"/>
    </source>
</evidence>
<evidence type="ECO:0000256" key="1">
    <source>
        <dbReference type="ARBA" id="ARBA00022603"/>
    </source>
</evidence>
<organism evidence="4 5">
    <name type="scientific">Globicatella sulfidifaciens DSM 15739</name>
    <dbReference type="NCBI Taxonomy" id="1121925"/>
    <lineage>
        <taxon>Bacteria</taxon>
        <taxon>Bacillati</taxon>
        <taxon>Bacillota</taxon>
        <taxon>Bacilli</taxon>
        <taxon>Lactobacillales</taxon>
        <taxon>Aerococcaceae</taxon>
        <taxon>Globicatella</taxon>
    </lineage>
</organism>
<dbReference type="Proteomes" id="UP000189941">
    <property type="component" value="Unassembled WGS sequence"/>
</dbReference>
<dbReference type="PANTHER" id="PTHR43861:SF1">
    <property type="entry name" value="TRANS-ACONITATE 2-METHYLTRANSFERASE"/>
    <property type="match status" value="1"/>
</dbReference>
<evidence type="ECO:0000313" key="5">
    <source>
        <dbReference type="Proteomes" id="UP000189941"/>
    </source>
</evidence>
<dbReference type="AlphaFoldDB" id="A0A1T4JK07"/>
<dbReference type="SUPFAM" id="SSF53335">
    <property type="entry name" value="S-adenosyl-L-methionine-dependent methyltransferases"/>
    <property type="match status" value="1"/>
</dbReference>
<dbReference type="Gene3D" id="3.40.50.150">
    <property type="entry name" value="Vaccinia Virus protein VP39"/>
    <property type="match status" value="1"/>
</dbReference>
<dbReference type="GO" id="GO:0032259">
    <property type="term" value="P:methylation"/>
    <property type="evidence" value="ECO:0007669"/>
    <property type="project" value="UniProtKB-KW"/>
</dbReference>
<dbReference type="STRING" id="1121925.SAMN02746011_00054"/>
<sequence length="248" mass="28900">MSFSKIARVYDRFNDISSYEDWLDFTLNSLSEQPQKALDVACGTGWFPVMLQAFVGEMTAIDIDEEMLKIAKKEDPNSQIIYRQADMLALEDYANQYDLVTCFADSLCFLDNETQVTTAIQQMFNALESGGTLLFDVWTPYQVTNGFKDFSYFDSDEKGAIMWDSEVDEQHLQVEHYLTVFDQMSSDGLYQRFDTVLTERTYPLDFYQSILAKLPTQSIEVLVDFGEDEYRPKRHSTTERWFFRVVKK</sequence>
<protein>
    <submittedName>
        <fullName evidence="4">Methylase involved in ubiquinone/menaquinone biosynthesis</fullName>
    </submittedName>
</protein>
<evidence type="ECO:0000256" key="2">
    <source>
        <dbReference type="ARBA" id="ARBA00022679"/>
    </source>
</evidence>
<dbReference type="PANTHER" id="PTHR43861">
    <property type="entry name" value="TRANS-ACONITATE 2-METHYLTRANSFERASE-RELATED"/>
    <property type="match status" value="1"/>
</dbReference>
<dbReference type="InterPro" id="IPR041698">
    <property type="entry name" value="Methyltransf_25"/>
</dbReference>
<dbReference type="RefSeq" id="WP_078754943.1">
    <property type="nucleotide sequence ID" value="NZ_FUWO01000001.1"/>
</dbReference>
<gene>
    <name evidence="4" type="ORF">SAMN02746011_00054</name>
</gene>
<dbReference type="OrthoDB" id="9811589at2"/>
<dbReference type="Pfam" id="PF13649">
    <property type="entry name" value="Methyltransf_25"/>
    <property type="match status" value="1"/>
</dbReference>
<dbReference type="InterPro" id="IPR029063">
    <property type="entry name" value="SAM-dependent_MTases_sf"/>
</dbReference>
<keyword evidence="1 4" id="KW-0489">Methyltransferase</keyword>
<keyword evidence="5" id="KW-1185">Reference proteome</keyword>
<dbReference type="Gene3D" id="2.20.25.110">
    <property type="entry name" value="S-adenosyl-L-methionine-dependent methyltransferases"/>
    <property type="match status" value="1"/>
</dbReference>
<keyword evidence="4" id="KW-0830">Ubiquinone</keyword>
<dbReference type="CDD" id="cd02440">
    <property type="entry name" value="AdoMet_MTases"/>
    <property type="match status" value="1"/>
</dbReference>
<feature type="domain" description="Methyltransferase" evidence="3">
    <location>
        <begin position="38"/>
        <end position="131"/>
    </location>
</feature>
<name>A0A1T4JK07_9LACT</name>
<dbReference type="GO" id="GO:0008168">
    <property type="term" value="F:methyltransferase activity"/>
    <property type="evidence" value="ECO:0007669"/>
    <property type="project" value="UniProtKB-KW"/>
</dbReference>